<dbReference type="EMBL" id="LR590484">
    <property type="protein sequence ID" value="VTR52300.1"/>
    <property type="molecule type" value="Genomic_DNA"/>
</dbReference>
<protein>
    <submittedName>
        <fullName evidence="3">Uncharacterized protein</fullName>
    </submittedName>
</protein>
<dbReference type="RefSeq" id="WP_138097026.1">
    <property type="nucleotide sequence ID" value="NZ_CP141191.1"/>
</dbReference>
<gene>
    <name evidence="2" type="ORF">ABTW24_23710</name>
    <name evidence="3" type="ORF">NCTC11429_04553</name>
</gene>
<feature type="compositionally biased region" description="Basic and acidic residues" evidence="1">
    <location>
        <begin position="25"/>
        <end position="37"/>
    </location>
</feature>
<dbReference type="Proteomes" id="UP000308196">
    <property type="component" value="Chromosome"/>
</dbReference>
<feature type="compositionally biased region" description="Polar residues" evidence="1">
    <location>
        <begin position="39"/>
        <end position="53"/>
    </location>
</feature>
<evidence type="ECO:0000313" key="3">
    <source>
        <dbReference type="EMBL" id="VTR52300.1"/>
    </source>
</evidence>
<evidence type="ECO:0000313" key="2">
    <source>
        <dbReference type="EMBL" id="MEZ0454617.1"/>
    </source>
</evidence>
<evidence type="ECO:0000256" key="1">
    <source>
        <dbReference type="SAM" id="MobiDB-lite"/>
    </source>
</evidence>
<evidence type="ECO:0000313" key="5">
    <source>
        <dbReference type="Proteomes" id="UP001566204"/>
    </source>
</evidence>
<dbReference type="GeneID" id="78465133"/>
<organism evidence="3 4">
    <name type="scientific">Sphingobacterium thalpophilum</name>
    <dbReference type="NCBI Taxonomy" id="259"/>
    <lineage>
        <taxon>Bacteria</taxon>
        <taxon>Pseudomonadati</taxon>
        <taxon>Bacteroidota</taxon>
        <taxon>Sphingobacteriia</taxon>
        <taxon>Sphingobacteriales</taxon>
        <taxon>Sphingobacteriaceae</taxon>
        <taxon>Sphingobacterium</taxon>
    </lineage>
</organism>
<dbReference type="Proteomes" id="UP001566204">
    <property type="component" value="Unassembled WGS sequence"/>
</dbReference>
<feature type="region of interest" description="Disordered" evidence="1">
    <location>
        <begin position="19"/>
        <end position="73"/>
    </location>
</feature>
<proteinExistence type="predicted"/>
<accession>A0A4U9VXC3</accession>
<dbReference type="STRING" id="1123265.GCA_000686625_03515"/>
<feature type="compositionally biased region" description="Polar residues" evidence="1">
    <location>
        <begin position="64"/>
        <end position="73"/>
    </location>
</feature>
<dbReference type="AlphaFoldDB" id="A0A4U9VXC3"/>
<reference evidence="2 5" key="2">
    <citation type="submission" date="2024-06" db="EMBL/GenBank/DDBJ databases">
        <title>Soil Sphingobacterium thalpophilum.</title>
        <authorList>
            <person name="Yang J."/>
            <person name="Li J."/>
        </authorList>
    </citation>
    <scope>NUCLEOTIDE SEQUENCE [LARGE SCALE GENOMIC DNA]</scope>
    <source>
        <strain evidence="2 5">22g91tb</strain>
    </source>
</reference>
<sequence>MNRKLMTILTCAALMASACNGTQSEDEKSRELMRDSVENDTTTIQYRDTTSSESRGEIPPTPQPDTSSNKSNE</sequence>
<dbReference type="KEGG" id="stha:NCTC11429_04553"/>
<dbReference type="EMBL" id="JBEOQB010000008">
    <property type="protein sequence ID" value="MEZ0454617.1"/>
    <property type="molecule type" value="Genomic_DNA"/>
</dbReference>
<name>A0A4U9VXC3_9SPHI</name>
<evidence type="ECO:0000313" key="4">
    <source>
        <dbReference type="Proteomes" id="UP000308196"/>
    </source>
</evidence>
<keyword evidence="5" id="KW-1185">Reference proteome</keyword>
<reference evidence="3 4" key="1">
    <citation type="submission" date="2019-05" db="EMBL/GenBank/DDBJ databases">
        <authorList>
            <consortium name="Pathogen Informatics"/>
        </authorList>
    </citation>
    <scope>NUCLEOTIDE SEQUENCE [LARGE SCALE GENOMIC DNA]</scope>
    <source>
        <strain evidence="3 4">NCTC11429</strain>
    </source>
</reference>
<dbReference type="PROSITE" id="PS51257">
    <property type="entry name" value="PROKAR_LIPOPROTEIN"/>
    <property type="match status" value="1"/>
</dbReference>